<dbReference type="Proteomes" id="UP001164390">
    <property type="component" value="Chromosome"/>
</dbReference>
<accession>A0AA46TEA6</accession>
<protein>
    <recommendedName>
        <fullName evidence="3">ASCH domain-containing protein</fullName>
    </recommendedName>
</protein>
<reference evidence="1" key="1">
    <citation type="submission" date="2022-01" db="EMBL/GenBank/DDBJ databases">
        <title>Nocardioidaceae gen. sp. A5X3R13.</title>
        <authorList>
            <person name="Lopez Marin M.A."/>
            <person name="Uhlik O."/>
        </authorList>
    </citation>
    <scope>NUCLEOTIDE SEQUENCE</scope>
    <source>
        <strain evidence="1">A5X3R13</strain>
    </source>
</reference>
<keyword evidence="2" id="KW-1185">Reference proteome</keyword>
<proteinExistence type="predicted"/>
<organism evidence="1 2">
    <name type="scientific">Solicola gregarius</name>
    <dbReference type="NCBI Taxonomy" id="2908642"/>
    <lineage>
        <taxon>Bacteria</taxon>
        <taxon>Bacillati</taxon>
        <taxon>Actinomycetota</taxon>
        <taxon>Actinomycetes</taxon>
        <taxon>Propionibacteriales</taxon>
        <taxon>Nocardioidaceae</taxon>
        <taxon>Solicola</taxon>
    </lineage>
</organism>
<gene>
    <name evidence="1" type="ORF">L0C25_12905</name>
</gene>
<evidence type="ECO:0000313" key="2">
    <source>
        <dbReference type="Proteomes" id="UP001164390"/>
    </source>
</evidence>
<dbReference type="KEGG" id="sgrg:L0C25_12905"/>
<name>A0AA46TEA6_9ACTN</name>
<dbReference type="AlphaFoldDB" id="A0AA46TEA6"/>
<evidence type="ECO:0008006" key="3">
    <source>
        <dbReference type="Google" id="ProtNLM"/>
    </source>
</evidence>
<dbReference type="EMBL" id="CP094970">
    <property type="protein sequence ID" value="UYM03456.1"/>
    <property type="molecule type" value="Genomic_DNA"/>
</dbReference>
<sequence length="196" mass="21101">MLLPPAIAAAVASGEVQVAFRRWKRPRVRVGGTFLTSAGLIEVTGVEQVDPERITDSAARAAGLATADELRKLFRGDPTDPVFRVGLAYAGPDPRLALGDDTALTDADIADISMRLGRLDRASTHGAWTSDTLRLIEANPAVRAADLAESVGRERDPFKIDVRKLKKLGLTRSLEVGYRLSPRGAAYLAAIERGDR</sequence>
<evidence type="ECO:0000313" key="1">
    <source>
        <dbReference type="EMBL" id="UYM03456.1"/>
    </source>
</evidence>
<dbReference type="RefSeq" id="WP_271632065.1">
    <property type="nucleotide sequence ID" value="NZ_CP094970.1"/>
</dbReference>